<dbReference type="EMBL" id="CP017812">
    <property type="protein sequence ID" value="AOZ72201.1"/>
    <property type="molecule type" value="Genomic_DNA"/>
</dbReference>
<keyword evidence="6 11" id="KW-0566">Pantothenate biosynthesis</keyword>
<dbReference type="InterPro" id="IPR008927">
    <property type="entry name" value="6-PGluconate_DH-like_C_sf"/>
</dbReference>
<dbReference type="NCBIfam" id="TIGR00745">
    <property type="entry name" value="apbA_panE"/>
    <property type="match status" value="1"/>
</dbReference>
<dbReference type="Gene3D" id="3.40.50.720">
    <property type="entry name" value="NAD(P)-binding Rossmann-like Domain"/>
    <property type="match status" value="1"/>
</dbReference>
<keyword evidence="15" id="KW-1185">Reference proteome</keyword>
<proteinExistence type="inferred from homology"/>
<dbReference type="NCBIfam" id="NF005088">
    <property type="entry name" value="PRK06522.1-2"/>
    <property type="match status" value="1"/>
</dbReference>
<feature type="domain" description="Ketopantoate reductase N-terminal" evidence="12">
    <location>
        <begin position="3"/>
        <end position="151"/>
    </location>
</feature>
<comment type="catalytic activity">
    <reaction evidence="10 11">
        <text>(R)-pantoate + NADP(+) = 2-dehydropantoate + NADPH + H(+)</text>
        <dbReference type="Rhea" id="RHEA:16233"/>
        <dbReference type="ChEBI" id="CHEBI:11561"/>
        <dbReference type="ChEBI" id="CHEBI:15378"/>
        <dbReference type="ChEBI" id="CHEBI:15980"/>
        <dbReference type="ChEBI" id="CHEBI:57783"/>
        <dbReference type="ChEBI" id="CHEBI:58349"/>
        <dbReference type="EC" id="1.1.1.169"/>
    </reaction>
</comment>
<reference evidence="14 15" key="1">
    <citation type="submission" date="2016-10" db="EMBL/GenBank/DDBJ databases">
        <title>Actinomyces aegypiusis sp. nov., isolated from the Aegypius monachus in Qinghai Tibet Plateau China.</title>
        <authorList>
            <person name="Wang Y."/>
        </authorList>
    </citation>
    <scope>NUCLEOTIDE SEQUENCE [LARGE SCALE GENOMIC DNA]</scope>
    <source>
        <strain evidence="14 15">VUL4_3</strain>
    </source>
</reference>
<keyword evidence="8 11" id="KW-0560">Oxidoreductase</keyword>
<dbReference type="Proteomes" id="UP000176288">
    <property type="component" value="Chromosome"/>
</dbReference>
<gene>
    <name evidence="14" type="ORF">BK816_01920</name>
</gene>
<evidence type="ECO:0000256" key="2">
    <source>
        <dbReference type="ARBA" id="ARBA00004994"/>
    </source>
</evidence>
<dbReference type="PANTHER" id="PTHR43765:SF2">
    <property type="entry name" value="2-DEHYDROPANTOATE 2-REDUCTASE"/>
    <property type="match status" value="1"/>
</dbReference>
<evidence type="ECO:0000256" key="9">
    <source>
        <dbReference type="ARBA" id="ARBA00032024"/>
    </source>
</evidence>
<evidence type="ECO:0000256" key="11">
    <source>
        <dbReference type="RuleBase" id="RU362068"/>
    </source>
</evidence>
<feature type="domain" description="Ketopantoate reductase C-terminal" evidence="13">
    <location>
        <begin position="179"/>
        <end position="306"/>
    </location>
</feature>
<sequence>MRVAIAGSGAMGCRFGYMMSEAGHEVVLLDRWQEHIDAINANGLRIDWEGEDRVAHLPIMRPEEATGDFDLVICFTKALGLDPMLKAMQSVLKEHTMVLCLLNGIGHEETVSKYVPASNFLLGTTIWTAGLNGPGHAHLYGSGTVALQNTDGTDEGVAAAKRIAEVMDAAGLNTEFSANVKHAIYRKAALNGVVNGLCALLDCNLQSFGDTVAAAEVAPVIVSEFAMVAALEGIEMDQEEVNAYIRSIYSPEAIGEHYPSLHQDLIQQHRLTEIDFLNGAVARKAKAAGLRAPYCELVTYLVHAKEQLLGAK</sequence>
<keyword evidence="7 11" id="KW-0521">NADP</keyword>
<evidence type="ECO:0000259" key="13">
    <source>
        <dbReference type="Pfam" id="PF08546"/>
    </source>
</evidence>
<dbReference type="PANTHER" id="PTHR43765">
    <property type="entry name" value="2-DEHYDROPANTOATE 2-REDUCTASE-RELATED"/>
    <property type="match status" value="1"/>
</dbReference>
<dbReference type="KEGG" id="avu:BK816_01920"/>
<comment type="pathway">
    <text evidence="2 11">Cofactor biosynthesis; (R)-pantothenate biosynthesis; (R)-pantoate from 3-methyl-2-oxobutanoate: step 2/2.</text>
</comment>
<evidence type="ECO:0000256" key="1">
    <source>
        <dbReference type="ARBA" id="ARBA00002919"/>
    </source>
</evidence>
<dbReference type="GO" id="GO:0008677">
    <property type="term" value="F:2-dehydropantoate 2-reductase activity"/>
    <property type="evidence" value="ECO:0007669"/>
    <property type="project" value="UniProtKB-EC"/>
</dbReference>
<evidence type="ECO:0000256" key="10">
    <source>
        <dbReference type="ARBA" id="ARBA00048793"/>
    </source>
</evidence>
<dbReference type="InterPro" id="IPR013752">
    <property type="entry name" value="KPA_reductase"/>
</dbReference>
<dbReference type="SUPFAM" id="SSF51735">
    <property type="entry name" value="NAD(P)-binding Rossmann-fold domains"/>
    <property type="match status" value="1"/>
</dbReference>
<evidence type="ECO:0000259" key="12">
    <source>
        <dbReference type="Pfam" id="PF02558"/>
    </source>
</evidence>
<evidence type="ECO:0000256" key="7">
    <source>
        <dbReference type="ARBA" id="ARBA00022857"/>
    </source>
</evidence>
<organism evidence="14 15">
    <name type="scientific">Boudabousia tangfeifanii</name>
    <dbReference type="NCBI Taxonomy" id="1912795"/>
    <lineage>
        <taxon>Bacteria</taxon>
        <taxon>Bacillati</taxon>
        <taxon>Actinomycetota</taxon>
        <taxon>Actinomycetes</taxon>
        <taxon>Actinomycetales</taxon>
        <taxon>Actinomycetaceae</taxon>
        <taxon>Boudabousia</taxon>
    </lineage>
</organism>
<accession>A0A1D9MIN3</accession>
<dbReference type="SUPFAM" id="SSF48179">
    <property type="entry name" value="6-phosphogluconate dehydrogenase C-terminal domain-like"/>
    <property type="match status" value="1"/>
</dbReference>
<dbReference type="InterPro" id="IPR013332">
    <property type="entry name" value="KPR_N"/>
</dbReference>
<dbReference type="RefSeq" id="WP_071163667.1">
    <property type="nucleotide sequence ID" value="NZ_CP017812.1"/>
</dbReference>
<dbReference type="InterPro" id="IPR050838">
    <property type="entry name" value="Ketopantoate_reductase"/>
</dbReference>
<dbReference type="Gene3D" id="1.10.1040.10">
    <property type="entry name" value="N-(1-d-carboxylethyl)-l-norvaline Dehydrogenase, domain 2"/>
    <property type="match status" value="1"/>
</dbReference>
<evidence type="ECO:0000256" key="5">
    <source>
        <dbReference type="ARBA" id="ARBA00019465"/>
    </source>
</evidence>
<dbReference type="InterPro" id="IPR003710">
    <property type="entry name" value="ApbA"/>
</dbReference>
<name>A0A1D9MIN3_9ACTO</name>
<dbReference type="GO" id="GO:0050661">
    <property type="term" value="F:NADP binding"/>
    <property type="evidence" value="ECO:0007669"/>
    <property type="project" value="TreeGrafter"/>
</dbReference>
<dbReference type="Pfam" id="PF08546">
    <property type="entry name" value="ApbA_C"/>
    <property type="match status" value="1"/>
</dbReference>
<dbReference type="Pfam" id="PF02558">
    <property type="entry name" value="ApbA"/>
    <property type="match status" value="1"/>
</dbReference>
<dbReference type="InterPro" id="IPR036291">
    <property type="entry name" value="NAD(P)-bd_dom_sf"/>
</dbReference>
<evidence type="ECO:0000313" key="14">
    <source>
        <dbReference type="EMBL" id="AOZ72201.1"/>
    </source>
</evidence>
<dbReference type="OrthoDB" id="9796561at2"/>
<dbReference type="EC" id="1.1.1.169" evidence="4 11"/>
<evidence type="ECO:0000256" key="8">
    <source>
        <dbReference type="ARBA" id="ARBA00023002"/>
    </source>
</evidence>
<evidence type="ECO:0000256" key="6">
    <source>
        <dbReference type="ARBA" id="ARBA00022655"/>
    </source>
</evidence>
<protein>
    <recommendedName>
        <fullName evidence="5 11">2-dehydropantoate 2-reductase</fullName>
        <ecNumber evidence="4 11">1.1.1.169</ecNumber>
    </recommendedName>
    <alternativeName>
        <fullName evidence="9 11">Ketopantoate reductase</fullName>
    </alternativeName>
</protein>
<evidence type="ECO:0000313" key="15">
    <source>
        <dbReference type="Proteomes" id="UP000176288"/>
    </source>
</evidence>
<dbReference type="GO" id="GO:0015940">
    <property type="term" value="P:pantothenate biosynthetic process"/>
    <property type="evidence" value="ECO:0007669"/>
    <property type="project" value="UniProtKB-UniPathway"/>
</dbReference>
<dbReference type="UniPathway" id="UPA00028">
    <property type="reaction ID" value="UER00004"/>
</dbReference>
<comment type="function">
    <text evidence="1 11">Catalyzes the NADPH-dependent reduction of ketopantoate into pantoic acid.</text>
</comment>
<comment type="similarity">
    <text evidence="3 11">Belongs to the ketopantoate reductase family.</text>
</comment>
<dbReference type="InterPro" id="IPR013328">
    <property type="entry name" value="6PGD_dom2"/>
</dbReference>
<evidence type="ECO:0000256" key="4">
    <source>
        <dbReference type="ARBA" id="ARBA00013014"/>
    </source>
</evidence>
<dbReference type="GO" id="GO:0005737">
    <property type="term" value="C:cytoplasm"/>
    <property type="evidence" value="ECO:0007669"/>
    <property type="project" value="TreeGrafter"/>
</dbReference>
<dbReference type="AlphaFoldDB" id="A0A1D9MIN3"/>
<evidence type="ECO:0000256" key="3">
    <source>
        <dbReference type="ARBA" id="ARBA00007870"/>
    </source>
</evidence>
<dbReference type="STRING" id="1912795.BK816_01920"/>